<dbReference type="AlphaFoldDB" id="A0A0A9YXE0"/>
<dbReference type="CDD" id="cd07040">
    <property type="entry name" value="HP"/>
    <property type="match status" value="1"/>
</dbReference>
<protein>
    <submittedName>
        <fullName evidence="2">Putative 6-phosphofructo-2-kinase/fructose-2,6-bisphosphatase</fullName>
    </submittedName>
</protein>
<keyword evidence="2" id="KW-0418">Kinase</keyword>
<dbReference type="InterPro" id="IPR003094">
    <property type="entry name" value="6Pfruct_kin"/>
</dbReference>
<dbReference type="PANTHER" id="PTHR10606:SF40">
    <property type="entry name" value="6-BIPHOSPHATASE, PUTATIVE-RELATED"/>
    <property type="match status" value="1"/>
</dbReference>
<dbReference type="InterPro" id="IPR013078">
    <property type="entry name" value="His_Pase_superF_clade-1"/>
</dbReference>
<dbReference type="EMBL" id="GBHO01009379">
    <property type="protein sequence ID" value="JAG34225.1"/>
    <property type="molecule type" value="Transcribed_RNA"/>
</dbReference>
<dbReference type="GO" id="GO:0003873">
    <property type="term" value="F:6-phosphofructo-2-kinase activity"/>
    <property type="evidence" value="ECO:0007669"/>
    <property type="project" value="TreeGrafter"/>
</dbReference>
<dbReference type="SUPFAM" id="SSF53254">
    <property type="entry name" value="Phosphoglycerate mutase-like"/>
    <property type="match status" value="1"/>
</dbReference>
<dbReference type="EMBL" id="GDHC01013323">
    <property type="protein sequence ID" value="JAQ05306.1"/>
    <property type="molecule type" value="Transcribed_RNA"/>
</dbReference>
<dbReference type="GO" id="GO:0005829">
    <property type="term" value="C:cytosol"/>
    <property type="evidence" value="ECO:0007669"/>
    <property type="project" value="TreeGrafter"/>
</dbReference>
<keyword evidence="2" id="KW-0808">Transferase</keyword>
<dbReference type="GO" id="GO:0004331">
    <property type="term" value="F:fructose-2,6-bisphosphate 2-phosphatase activity"/>
    <property type="evidence" value="ECO:0007669"/>
    <property type="project" value="TreeGrafter"/>
</dbReference>
<dbReference type="Gene3D" id="3.40.50.1240">
    <property type="entry name" value="Phosphoglycerate mutase-like"/>
    <property type="match status" value="1"/>
</dbReference>
<comment type="similarity">
    <text evidence="1">In the C-terminal section; belongs to the phosphoglycerate mutase family.</text>
</comment>
<organism evidence="2">
    <name type="scientific">Lygus hesperus</name>
    <name type="common">Western plant bug</name>
    <dbReference type="NCBI Taxonomy" id="30085"/>
    <lineage>
        <taxon>Eukaryota</taxon>
        <taxon>Metazoa</taxon>
        <taxon>Ecdysozoa</taxon>
        <taxon>Arthropoda</taxon>
        <taxon>Hexapoda</taxon>
        <taxon>Insecta</taxon>
        <taxon>Pterygota</taxon>
        <taxon>Neoptera</taxon>
        <taxon>Paraneoptera</taxon>
        <taxon>Hemiptera</taxon>
        <taxon>Heteroptera</taxon>
        <taxon>Panheteroptera</taxon>
        <taxon>Cimicomorpha</taxon>
        <taxon>Miridae</taxon>
        <taxon>Mirini</taxon>
        <taxon>Lygus</taxon>
    </lineage>
</organism>
<dbReference type="PANTHER" id="PTHR10606">
    <property type="entry name" value="6-PHOSPHOFRUCTO-2-KINASE/FRUCTOSE-2,6-BISPHOSPHATASE"/>
    <property type="match status" value="1"/>
</dbReference>
<dbReference type="PIRSF" id="PIRSF000709">
    <property type="entry name" value="6PFK_2-Ptase"/>
    <property type="match status" value="1"/>
</dbReference>
<sequence length="191" mass="21696">MPSRLAYMLHNLSHTPACLYLTRPGEYVDMVTGHIGGNSRLTARGEAYAMAVYDYFKKELPPPKSFSIMSSCSKRCVQTVSHFFQHNTTTTTPTSPLSNNNNSIDEETNKAEDKHWPRTIHVPKNNTGTELNFRVAFFPTLDNINHGDCEGLRFEDVYRTMPSTLQAINADPYYTAWPNGECIHQVYNSRL</sequence>
<reference evidence="3" key="3">
    <citation type="journal article" date="2016" name="Gigascience">
        <title>De novo construction of an expanded transcriptome assembly for the western tarnished plant bug, Lygus hesperus.</title>
        <authorList>
            <person name="Tassone E.E."/>
            <person name="Geib S.M."/>
            <person name="Hall B."/>
            <person name="Fabrick J.A."/>
            <person name="Brent C.S."/>
            <person name="Hull J.J."/>
        </authorList>
    </citation>
    <scope>NUCLEOTIDE SEQUENCE</scope>
</reference>
<gene>
    <name evidence="2" type="primary">K02B2.1_1</name>
    <name evidence="3" type="synonym">K02B2.1</name>
    <name evidence="2" type="ORF">CM83_33248</name>
    <name evidence="3" type="ORF">g.2166</name>
</gene>
<dbReference type="GO" id="GO:0006003">
    <property type="term" value="P:fructose 2,6-bisphosphate metabolic process"/>
    <property type="evidence" value="ECO:0007669"/>
    <property type="project" value="InterPro"/>
</dbReference>
<evidence type="ECO:0000256" key="1">
    <source>
        <dbReference type="ARBA" id="ARBA00008408"/>
    </source>
</evidence>
<evidence type="ECO:0000313" key="2">
    <source>
        <dbReference type="EMBL" id="JAG34225.1"/>
    </source>
</evidence>
<proteinExistence type="inferred from homology"/>
<reference evidence="2" key="1">
    <citation type="journal article" date="2014" name="PLoS ONE">
        <title>Transcriptome-Based Identification of ABC Transporters in the Western Tarnished Plant Bug Lygus hesperus.</title>
        <authorList>
            <person name="Hull J.J."/>
            <person name="Chaney K."/>
            <person name="Geib S.M."/>
            <person name="Fabrick J.A."/>
            <person name="Brent C.S."/>
            <person name="Walsh D."/>
            <person name="Lavine L.C."/>
        </authorList>
    </citation>
    <scope>NUCLEOTIDE SEQUENCE</scope>
</reference>
<accession>A0A0A9YXE0</accession>
<name>A0A0A9YXE0_LYGHE</name>
<dbReference type="Pfam" id="PF00300">
    <property type="entry name" value="His_Phos_1"/>
    <property type="match status" value="2"/>
</dbReference>
<reference evidence="2" key="2">
    <citation type="submission" date="2014-07" db="EMBL/GenBank/DDBJ databases">
        <authorList>
            <person name="Hull J."/>
        </authorList>
    </citation>
    <scope>NUCLEOTIDE SEQUENCE</scope>
</reference>
<evidence type="ECO:0000313" key="3">
    <source>
        <dbReference type="EMBL" id="JAQ05306.1"/>
    </source>
</evidence>
<dbReference type="GO" id="GO:0005524">
    <property type="term" value="F:ATP binding"/>
    <property type="evidence" value="ECO:0007669"/>
    <property type="project" value="InterPro"/>
</dbReference>
<dbReference type="InterPro" id="IPR029033">
    <property type="entry name" value="His_PPase_superfam"/>
</dbReference>